<feature type="compositionally biased region" description="Polar residues" evidence="1">
    <location>
        <begin position="105"/>
        <end position="114"/>
    </location>
</feature>
<feature type="compositionally biased region" description="Polar residues" evidence="1">
    <location>
        <begin position="64"/>
        <end position="76"/>
    </location>
</feature>
<keyword evidence="2" id="KW-0812">Transmembrane</keyword>
<sequence>MSIWIPVHDPVSIICFGMLCLLVIIFVWLLVVVQRRSAREVWEAVGGRGEGRALDPVIEDGQGSDHTNVGSQTNNHANREESANDDSHAIAHASNSTSDTERLINPTNSTSGAQQIRKPKVPKGKQRQGTSSERFFALVDHHSPKDPNDDRGFEDIELRPATSHRVSMNKQRVREL</sequence>
<feature type="compositionally biased region" description="Basic and acidic residues" evidence="1">
    <location>
        <begin position="139"/>
        <end position="158"/>
    </location>
</feature>
<feature type="compositionally biased region" description="Basic and acidic residues" evidence="1">
    <location>
        <begin position="77"/>
        <end position="89"/>
    </location>
</feature>
<evidence type="ECO:0000313" key="3">
    <source>
        <dbReference type="EMBL" id="KAK3059198.1"/>
    </source>
</evidence>
<reference evidence="3" key="1">
    <citation type="submission" date="2023-04" db="EMBL/GenBank/DDBJ databases">
        <title>Black Yeasts Isolated from many extreme environments.</title>
        <authorList>
            <person name="Coleine C."/>
            <person name="Stajich J.E."/>
            <person name="Selbmann L."/>
        </authorList>
    </citation>
    <scope>NUCLEOTIDE SEQUENCE</scope>
    <source>
        <strain evidence="3">CCFEE 5312</strain>
    </source>
</reference>
<keyword evidence="4" id="KW-1185">Reference proteome</keyword>
<comment type="caution">
    <text evidence="3">The sequence shown here is derived from an EMBL/GenBank/DDBJ whole genome shotgun (WGS) entry which is preliminary data.</text>
</comment>
<feature type="transmembrane region" description="Helical" evidence="2">
    <location>
        <begin position="12"/>
        <end position="33"/>
    </location>
</feature>
<dbReference type="AlphaFoldDB" id="A0AAJ0GKF0"/>
<evidence type="ECO:0000313" key="4">
    <source>
        <dbReference type="Proteomes" id="UP001271007"/>
    </source>
</evidence>
<organism evidence="3 4">
    <name type="scientific">Extremus antarcticus</name>
    <dbReference type="NCBI Taxonomy" id="702011"/>
    <lineage>
        <taxon>Eukaryota</taxon>
        <taxon>Fungi</taxon>
        <taxon>Dikarya</taxon>
        <taxon>Ascomycota</taxon>
        <taxon>Pezizomycotina</taxon>
        <taxon>Dothideomycetes</taxon>
        <taxon>Dothideomycetidae</taxon>
        <taxon>Mycosphaerellales</taxon>
        <taxon>Extremaceae</taxon>
        <taxon>Extremus</taxon>
    </lineage>
</organism>
<evidence type="ECO:0000256" key="1">
    <source>
        <dbReference type="SAM" id="MobiDB-lite"/>
    </source>
</evidence>
<accession>A0AAJ0GKF0</accession>
<keyword evidence="2" id="KW-1133">Transmembrane helix</keyword>
<evidence type="ECO:0000256" key="2">
    <source>
        <dbReference type="SAM" id="Phobius"/>
    </source>
</evidence>
<feature type="compositionally biased region" description="Basic residues" evidence="1">
    <location>
        <begin position="117"/>
        <end position="126"/>
    </location>
</feature>
<protein>
    <submittedName>
        <fullName evidence="3">Uncharacterized protein</fullName>
    </submittedName>
</protein>
<gene>
    <name evidence="3" type="ORF">LTR09_000764</name>
</gene>
<name>A0AAJ0GKF0_9PEZI</name>
<proteinExistence type="predicted"/>
<dbReference type="EMBL" id="JAWDJX010000001">
    <property type="protein sequence ID" value="KAK3059198.1"/>
    <property type="molecule type" value="Genomic_DNA"/>
</dbReference>
<feature type="region of interest" description="Disordered" evidence="1">
    <location>
        <begin position="52"/>
        <end position="176"/>
    </location>
</feature>
<dbReference type="Proteomes" id="UP001271007">
    <property type="component" value="Unassembled WGS sequence"/>
</dbReference>
<keyword evidence="2" id="KW-0472">Membrane</keyword>